<gene>
    <name evidence="3" type="ORF">FisN_14Lh067</name>
</gene>
<organism evidence="3 4">
    <name type="scientific">Fistulifera solaris</name>
    <name type="common">Oleaginous diatom</name>
    <dbReference type="NCBI Taxonomy" id="1519565"/>
    <lineage>
        <taxon>Eukaryota</taxon>
        <taxon>Sar</taxon>
        <taxon>Stramenopiles</taxon>
        <taxon>Ochrophyta</taxon>
        <taxon>Bacillariophyta</taxon>
        <taxon>Bacillariophyceae</taxon>
        <taxon>Bacillariophycidae</taxon>
        <taxon>Naviculales</taxon>
        <taxon>Naviculaceae</taxon>
        <taxon>Fistulifera</taxon>
    </lineage>
</organism>
<keyword evidence="2" id="KW-0472">Membrane</keyword>
<dbReference type="Proteomes" id="UP000198406">
    <property type="component" value="Unassembled WGS sequence"/>
</dbReference>
<dbReference type="PANTHER" id="PTHR11183">
    <property type="entry name" value="GLYCOGENIN SUBFAMILY MEMBER"/>
    <property type="match status" value="1"/>
</dbReference>
<accession>A0A1Z5J9T0</accession>
<feature type="region of interest" description="Disordered" evidence="1">
    <location>
        <begin position="61"/>
        <end position="95"/>
    </location>
</feature>
<protein>
    <submittedName>
        <fullName evidence="3">Uncharacterized protein</fullName>
    </submittedName>
</protein>
<reference evidence="3 4" key="1">
    <citation type="journal article" date="2015" name="Plant Cell">
        <title>Oil accumulation by the oleaginous diatom Fistulifera solaris as revealed by the genome and transcriptome.</title>
        <authorList>
            <person name="Tanaka T."/>
            <person name="Maeda Y."/>
            <person name="Veluchamy A."/>
            <person name="Tanaka M."/>
            <person name="Abida H."/>
            <person name="Marechal E."/>
            <person name="Bowler C."/>
            <person name="Muto M."/>
            <person name="Sunaga Y."/>
            <person name="Tanaka M."/>
            <person name="Yoshino T."/>
            <person name="Taniguchi T."/>
            <person name="Fukuda Y."/>
            <person name="Nemoto M."/>
            <person name="Matsumoto M."/>
            <person name="Wong P.S."/>
            <person name="Aburatani S."/>
            <person name="Fujibuchi W."/>
        </authorList>
    </citation>
    <scope>NUCLEOTIDE SEQUENCE [LARGE SCALE GENOMIC DNA]</scope>
    <source>
        <strain evidence="3 4">JPCC DA0580</strain>
    </source>
</reference>
<dbReference type="InterPro" id="IPR029044">
    <property type="entry name" value="Nucleotide-diphossugar_trans"/>
</dbReference>
<name>A0A1Z5J9T0_FISSO</name>
<sequence>MQQRVRPTREDDRNALITTMPLKRKRIISSARSPKVVLLVSVLTVIVYVYTQAWHSVSSKNHYHHNTSSSSSTSHQAVSSPRNLPATTTNTTQTSSQNTITVAYVVTITGCGTPMRDEEPFPITEGAAVLQHSIQRQSSTNYNYQMYALYHPDAYACAQTLQPYGYRLLERNVLVSVEDIQGEFLRTHITKNGCCGEKELLKLEAYTLVQHEIVVLLDLDTLLLQPLDPLFDILLQRTDASFSTEQLRHLFMVHDKEEEHETRKILKSGNLQVMHTMDYAMVPPSRKIKPFQGGFVILRPNQAVYDEFVQIVKEGDFRDRGGWGGQTGKFWGGQTFQGIMPYYYHILHPGQSIALNWCTFNNMGSPSRNDGIVHDQPHGACYTGTDECEDCRARDISSVALVHYTVCQKPWLCMRHAADALENRLCRQFHHAWFRERSLMEQSWGRSGRGTGSFDTDHFFGYCTAFGNKGYQLIQEPSGNVQ</sequence>
<dbReference type="AlphaFoldDB" id="A0A1Z5J9T0"/>
<dbReference type="SUPFAM" id="SSF53448">
    <property type="entry name" value="Nucleotide-diphospho-sugar transferases"/>
    <property type="match status" value="1"/>
</dbReference>
<evidence type="ECO:0000256" key="2">
    <source>
        <dbReference type="SAM" id="Phobius"/>
    </source>
</evidence>
<keyword evidence="2" id="KW-1133">Transmembrane helix</keyword>
<comment type="caution">
    <text evidence="3">The sequence shown here is derived from an EMBL/GenBank/DDBJ whole genome shotgun (WGS) entry which is preliminary data.</text>
</comment>
<keyword evidence="2" id="KW-0812">Transmembrane</keyword>
<evidence type="ECO:0000313" key="3">
    <source>
        <dbReference type="EMBL" id="GAX10568.1"/>
    </source>
</evidence>
<dbReference type="InterPro" id="IPR050587">
    <property type="entry name" value="GNT1/Glycosyltrans_8"/>
</dbReference>
<keyword evidence="4" id="KW-1185">Reference proteome</keyword>
<evidence type="ECO:0000313" key="4">
    <source>
        <dbReference type="Proteomes" id="UP000198406"/>
    </source>
</evidence>
<dbReference type="Gene3D" id="3.90.550.10">
    <property type="entry name" value="Spore Coat Polysaccharide Biosynthesis Protein SpsA, Chain A"/>
    <property type="match status" value="1"/>
</dbReference>
<proteinExistence type="predicted"/>
<dbReference type="EMBL" id="BDSP01000022">
    <property type="protein sequence ID" value="GAX10568.1"/>
    <property type="molecule type" value="Genomic_DNA"/>
</dbReference>
<evidence type="ECO:0000256" key="1">
    <source>
        <dbReference type="SAM" id="MobiDB-lite"/>
    </source>
</evidence>
<dbReference type="InParanoid" id="A0A1Z5J9T0"/>
<dbReference type="OrthoDB" id="2014201at2759"/>
<feature type="compositionally biased region" description="Low complexity" evidence="1">
    <location>
        <begin position="66"/>
        <end position="80"/>
    </location>
</feature>
<feature type="transmembrane region" description="Helical" evidence="2">
    <location>
        <begin position="33"/>
        <end position="51"/>
    </location>
</feature>